<dbReference type="GO" id="GO:0030170">
    <property type="term" value="F:pyridoxal phosphate binding"/>
    <property type="evidence" value="ECO:0007669"/>
    <property type="project" value="InterPro"/>
</dbReference>
<dbReference type="CDD" id="cd00609">
    <property type="entry name" value="AAT_like"/>
    <property type="match status" value="1"/>
</dbReference>
<dbReference type="Gene3D" id="3.40.640.10">
    <property type="entry name" value="Type I PLP-dependent aspartate aminotransferase-like (Major domain)"/>
    <property type="match status" value="1"/>
</dbReference>
<evidence type="ECO:0000313" key="2">
    <source>
        <dbReference type="EMBL" id="USW49472.1"/>
    </source>
</evidence>
<keyword evidence="2" id="KW-0032">Aminotransferase</keyword>
<gene>
    <name evidence="2" type="ORF">Slin15195_G027910</name>
</gene>
<dbReference type="PANTHER" id="PTHR42858">
    <property type="entry name" value="AMINOTRANSFERASE"/>
    <property type="match status" value="1"/>
</dbReference>
<dbReference type="InterPro" id="IPR015424">
    <property type="entry name" value="PyrdxlP-dep_Trfase"/>
</dbReference>
<dbReference type="InterPro" id="IPR015421">
    <property type="entry name" value="PyrdxlP-dep_Trfase_major"/>
</dbReference>
<accession>A0A9Q9EH31</accession>
<dbReference type="AlphaFoldDB" id="A0A9Q9EH31"/>
<organism evidence="2 3">
    <name type="scientific">Septoria linicola</name>
    <dbReference type="NCBI Taxonomy" id="215465"/>
    <lineage>
        <taxon>Eukaryota</taxon>
        <taxon>Fungi</taxon>
        <taxon>Dikarya</taxon>
        <taxon>Ascomycota</taxon>
        <taxon>Pezizomycotina</taxon>
        <taxon>Dothideomycetes</taxon>
        <taxon>Dothideomycetidae</taxon>
        <taxon>Mycosphaerellales</taxon>
        <taxon>Mycosphaerellaceae</taxon>
        <taxon>Septoria</taxon>
    </lineage>
</organism>
<feature type="domain" description="Aminotransferase class I/classII large" evidence="1">
    <location>
        <begin position="74"/>
        <end position="467"/>
    </location>
</feature>
<dbReference type="Proteomes" id="UP001056384">
    <property type="component" value="Chromosome 2"/>
</dbReference>
<dbReference type="PANTHER" id="PTHR42858:SF1">
    <property type="entry name" value="LD15494P"/>
    <property type="match status" value="1"/>
</dbReference>
<evidence type="ECO:0000259" key="1">
    <source>
        <dbReference type="Pfam" id="PF00155"/>
    </source>
</evidence>
<dbReference type="GO" id="GO:0047536">
    <property type="term" value="F:2-aminoadipate transaminase activity"/>
    <property type="evidence" value="ECO:0007669"/>
    <property type="project" value="TreeGrafter"/>
</dbReference>
<dbReference type="EMBL" id="CP099419">
    <property type="protein sequence ID" value="USW49472.1"/>
    <property type="molecule type" value="Genomic_DNA"/>
</dbReference>
<keyword evidence="3" id="KW-1185">Reference proteome</keyword>
<dbReference type="FunFam" id="3.40.640.10:FF:000080">
    <property type="entry name" value="Aminotransferase, putative"/>
    <property type="match status" value="1"/>
</dbReference>
<sequence length="500" mass="55523">MPTNNLLSFIRKTLWSDAVDAKVQPEEHIEPSMVHEKAPINLLRGWPSADLLPTELIREAANHCLSDRSIAIPGLSYGPDEGFQPAREAIAAWLTEFHQPAKPVDSERICITGAASQNLGVTLGVYTDPEYTRNVWIVTPAYMLVFRMFEDAGLGSKLRAVPEDEEGIDLEYLRKAMKSSEEQANRQGNTAPRFKPDRKRAKLYKHVIYCVPSFSNPSSRTMSLKRRRELVQLARDFDALVSADDVYDHLQWHADQDSGTDTKLEPLRNAHLPRLVDVDRELDGGTNRPGADGFGNVMSNGTWSKLAGPGLRSGWAESTPKFAYGLGQAGCQRSGGSPSQLTSTYLTRLLQTGQMQDHIKSVLCPAYATRYQILMSAVKEHLLPLGITAPQPDRSVVGGYFVWLGLPEGLRGTELATKLQQDQNLIVAPGKIFEVPGDESAVPCDTNIRLCFAWEEERNLREGVERIAESSRKLLNAKEDGSGDYVVVEKDTADMLQTFR</sequence>
<evidence type="ECO:0000313" key="3">
    <source>
        <dbReference type="Proteomes" id="UP001056384"/>
    </source>
</evidence>
<dbReference type="SUPFAM" id="SSF53383">
    <property type="entry name" value="PLP-dependent transferases"/>
    <property type="match status" value="1"/>
</dbReference>
<protein>
    <submittedName>
        <fullName evidence="2">Aminotransferase, class I/classII, pyridoxal phosphate-dependent transferase, major</fullName>
    </submittedName>
</protein>
<dbReference type="Pfam" id="PF00155">
    <property type="entry name" value="Aminotran_1_2"/>
    <property type="match status" value="1"/>
</dbReference>
<keyword evidence="2" id="KW-0808">Transferase</keyword>
<dbReference type="InterPro" id="IPR004839">
    <property type="entry name" value="Aminotransferase_I/II_large"/>
</dbReference>
<name>A0A9Q9EH31_9PEZI</name>
<dbReference type="Gene3D" id="3.90.1150.10">
    <property type="entry name" value="Aspartate Aminotransferase, domain 1"/>
    <property type="match status" value="1"/>
</dbReference>
<proteinExistence type="predicted"/>
<dbReference type="InterPro" id="IPR015422">
    <property type="entry name" value="PyrdxlP-dep_Trfase_small"/>
</dbReference>
<reference evidence="2" key="1">
    <citation type="submission" date="2022-06" db="EMBL/GenBank/DDBJ databases">
        <title>Complete genome sequences of two strains of the flax pathogen Septoria linicola.</title>
        <authorList>
            <person name="Lapalu N."/>
            <person name="Simon A."/>
            <person name="Demenou B."/>
            <person name="Paumier D."/>
            <person name="Guillot M.-P."/>
            <person name="Gout L."/>
            <person name="Valade R."/>
        </authorList>
    </citation>
    <scope>NUCLEOTIDE SEQUENCE</scope>
    <source>
        <strain evidence="2">SE15195</strain>
    </source>
</reference>